<dbReference type="EMBL" id="CALNXI010001634">
    <property type="protein sequence ID" value="CAH3173814.1"/>
    <property type="molecule type" value="Genomic_DNA"/>
</dbReference>
<dbReference type="SMART" id="SM00409">
    <property type="entry name" value="IG"/>
    <property type="match status" value="2"/>
</dbReference>
<sequence>MDLLGPPKITYVSDNQTANDGDKVILNCTADGNPPPSITWTRLASNRRVTFPLAVSKSDEGGYRCTADNGFAIEIRDVFITVQYAAKVEAVTPVISQSWIGQPVTFTCKADGTPTPTLSWKNPSGKVIKQVIDLINTVDVLMISDQDFGNYTCEATNAVNTDTSTVQLQQIS</sequence>
<dbReference type="Gene3D" id="2.60.40.10">
    <property type="entry name" value="Immunoglobulins"/>
    <property type="match status" value="2"/>
</dbReference>
<feature type="domain" description="Ig-like" evidence="2">
    <location>
        <begin position="101"/>
        <end position="172"/>
    </location>
</feature>
<dbReference type="PANTHER" id="PTHR10075">
    <property type="entry name" value="BASIGIN RELATED"/>
    <property type="match status" value="1"/>
</dbReference>
<dbReference type="Pfam" id="PF13927">
    <property type="entry name" value="Ig_3"/>
    <property type="match status" value="2"/>
</dbReference>
<dbReference type="InterPro" id="IPR036179">
    <property type="entry name" value="Ig-like_dom_sf"/>
</dbReference>
<dbReference type="InterPro" id="IPR003599">
    <property type="entry name" value="Ig_sub"/>
</dbReference>
<accession>A0ABN8R382</accession>
<comment type="caution">
    <text evidence="3">The sequence shown here is derived from an EMBL/GenBank/DDBJ whole genome shotgun (WGS) entry which is preliminary data.</text>
</comment>
<dbReference type="Proteomes" id="UP001159427">
    <property type="component" value="Unassembled WGS sequence"/>
</dbReference>
<dbReference type="PANTHER" id="PTHR10075:SF100">
    <property type="entry name" value="FASCICLIN-2"/>
    <property type="match status" value="1"/>
</dbReference>
<dbReference type="SUPFAM" id="SSF48726">
    <property type="entry name" value="Immunoglobulin"/>
    <property type="match status" value="2"/>
</dbReference>
<feature type="domain" description="Ig-like" evidence="2">
    <location>
        <begin position="7"/>
        <end position="81"/>
    </location>
</feature>
<keyword evidence="4" id="KW-1185">Reference proteome</keyword>
<name>A0ABN8R382_9CNID</name>
<dbReference type="InterPro" id="IPR013783">
    <property type="entry name" value="Ig-like_fold"/>
</dbReference>
<dbReference type="SMART" id="SM00408">
    <property type="entry name" value="IGc2"/>
    <property type="match status" value="2"/>
</dbReference>
<feature type="non-terminal residue" evidence="3">
    <location>
        <position position="172"/>
    </location>
</feature>
<reference evidence="3 4" key="1">
    <citation type="submission" date="2022-05" db="EMBL/GenBank/DDBJ databases">
        <authorList>
            <consortium name="Genoscope - CEA"/>
            <person name="William W."/>
        </authorList>
    </citation>
    <scope>NUCLEOTIDE SEQUENCE [LARGE SCALE GENOMIC DNA]</scope>
</reference>
<proteinExistence type="predicted"/>
<keyword evidence="1" id="KW-0393">Immunoglobulin domain</keyword>
<evidence type="ECO:0000256" key="1">
    <source>
        <dbReference type="ARBA" id="ARBA00023319"/>
    </source>
</evidence>
<evidence type="ECO:0000313" key="3">
    <source>
        <dbReference type="EMBL" id="CAH3173814.1"/>
    </source>
</evidence>
<evidence type="ECO:0000313" key="4">
    <source>
        <dbReference type="Proteomes" id="UP001159427"/>
    </source>
</evidence>
<protein>
    <recommendedName>
        <fullName evidence="2">Ig-like domain-containing protein</fullName>
    </recommendedName>
</protein>
<dbReference type="PROSITE" id="PS50835">
    <property type="entry name" value="IG_LIKE"/>
    <property type="match status" value="2"/>
</dbReference>
<dbReference type="InterPro" id="IPR003598">
    <property type="entry name" value="Ig_sub2"/>
</dbReference>
<evidence type="ECO:0000259" key="2">
    <source>
        <dbReference type="PROSITE" id="PS50835"/>
    </source>
</evidence>
<dbReference type="InterPro" id="IPR007110">
    <property type="entry name" value="Ig-like_dom"/>
</dbReference>
<organism evidence="3 4">
    <name type="scientific">Porites evermanni</name>
    <dbReference type="NCBI Taxonomy" id="104178"/>
    <lineage>
        <taxon>Eukaryota</taxon>
        <taxon>Metazoa</taxon>
        <taxon>Cnidaria</taxon>
        <taxon>Anthozoa</taxon>
        <taxon>Hexacorallia</taxon>
        <taxon>Scleractinia</taxon>
        <taxon>Fungiina</taxon>
        <taxon>Poritidae</taxon>
        <taxon>Porites</taxon>
    </lineage>
</organism>
<gene>
    <name evidence="3" type="ORF">PEVE_00009235</name>
</gene>